<accession>A0A5C0UEB9</accession>
<evidence type="ECO:0000256" key="1">
    <source>
        <dbReference type="SAM" id="MobiDB-lite"/>
    </source>
</evidence>
<feature type="region of interest" description="Disordered" evidence="1">
    <location>
        <begin position="187"/>
        <end position="255"/>
    </location>
</feature>
<name>A0A5C0UEB9_9PROT</name>
<dbReference type="RefSeq" id="WP_148971552.1">
    <property type="nucleotide sequence ID" value="NZ_CP043316.1"/>
</dbReference>
<reference evidence="2 3" key="1">
    <citation type="submission" date="2019-08" db="EMBL/GenBank/DDBJ databases">
        <title>Highly reduced genomes of protist endosymbionts show evolutionary convergence.</title>
        <authorList>
            <person name="George E."/>
            <person name="Husnik F."/>
            <person name="Tashyreva D."/>
            <person name="Prokopchuk G."/>
            <person name="Horak A."/>
            <person name="Kwong W.K."/>
            <person name="Lukes J."/>
            <person name="Keeling P.J."/>
        </authorList>
    </citation>
    <scope>NUCLEOTIDE SEQUENCE [LARGE SCALE GENOMIC DNA]</scope>
    <source>
        <strain evidence="2">1604LC</strain>
    </source>
</reference>
<proteinExistence type="predicted"/>
<evidence type="ECO:0000313" key="3">
    <source>
        <dbReference type="Proteomes" id="UP000325004"/>
    </source>
</evidence>
<evidence type="ECO:0000313" key="2">
    <source>
        <dbReference type="EMBL" id="QEK38436.1"/>
    </source>
</evidence>
<sequence length="783" mass="86808">MNNKSRVLLICMACSINNVESSFESVFKNNWKPVLEENFDRYYAIKRASLMFEGDIEVVAKLKKSKNVYLPFAFINNHLIHLDNGFDFEIGAEAKQRIADSTNHLLIEKAAFSKNSEYVVLEGTAASASTKYKNSQVLKKRIDLDSDRIIDLTDQIIKFLDEQGFERKLDTQNQIDLADNLSIISTGSKPRSRSASIASLNSGHNTPKSPSSPTLRSRTSSVASNASSPKRSVVINDKNLDVKEMPEISPTNSSGSAAELIVQQLSAQSSLTIETGDQNTTPPSILSSETSNANTFDVISGEISPRNANQLVNSDSGERLESSDSTVQSVVQQMADSDQDMHNLLQGNGEESVLSIGSVTSAASAASNPNALSSLIRGDQAENMERTNTQTNPQIDTGLQQIIDQLGVQGNDDSVVEAGDRSPKSKMLDHVSMKLEREHSLSEEALNNDKKSINDIIREQRAQANANGQKIADLFNKGNQSMTIESKVKSIMQEITNHSSVSESADIFQDTMNLSDKTITYIKDNAKLFADKKLLAEFVVGQEKSNTLSGVLFRDSQIGKGRYGLVHYNADGSTTLQVKVPKNIDSTFDSALKAMSHSLHSMLTMKKDNAITYILIHVRKDSRHLNKLIVKDNHGKTMNPFINPNFKLLLNAYDSQNDGVDFLPCMIHVTEMTPSFAEISDMTKFMNGETINNKELKKSINVKDSLRVKDDVRSIYEYILKKLPKSYKNSILVLSDIDNKFHSYLKNEFGINVAGNDGEYNFREVNTLHIMHEILKASKIYKA</sequence>
<protein>
    <submittedName>
        <fullName evidence="2">Uncharacterized protein</fullName>
    </submittedName>
</protein>
<gene>
    <name evidence="2" type="ORF">FZC34_00685</name>
</gene>
<feature type="compositionally biased region" description="Low complexity" evidence="1">
    <location>
        <begin position="209"/>
        <end position="232"/>
    </location>
</feature>
<dbReference type="OrthoDB" id="9901073at2"/>
<dbReference type="AlphaFoldDB" id="A0A5C0UEB9"/>
<dbReference type="EMBL" id="CP043316">
    <property type="protein sequence ID" value="QEK38436.1"/>
    <property type="molecule type" value="Genomic_DNA"/>
</dbReference>
<feature type="compositionally biased region" description="Polar residues" evidence="1">
    <location>
        <begin position="187"/>
        <end position="208"/>
    </location>
</feature>
<organism evidence="2 3">
    <name type="scientific">Candidatus Cytomitobacter primus</name>
    <dbReference type="NCBI Taxonomy" id="2066024"/>
    <lineage>
        <taxon>Bacteria</taxon>
        <taxon>Pseudomonadati</taxon>
        <taxon>Pseudomonadota</taxon>
        <taxon>Alphaproteobacteria</taxon>
        <taxon>Holosporales</taxon>
        <taxon>Holosporaceae</taxon>
        <taxon>Candidatus Cytomitobacter</taxon>
    </lineage>
</organism>
<dbReference type="KEGG" id="cpri:FZC34_00685"/>
<keyword evidence="3" id="KW-1185">Reference proteome</keyword>
<dbReference type="Proteomes" id="UP000325004">
    <property type="component" value="Chromosome"/>
</dbReference>